<dbReference type="InterPro" id="IPR011990">
    <property type="entry name" value="TPR-like_helical_dom_sf"/>
</dbReference>
<sequence length="1297" mass="145272">MSVLKTSLRLFVFAAVAVPAVLLLRHWMATKQYVFNKDDVAKLAKQYAGQDHEQAFSKVVVELRKRYPGHILPDEDLQWVFVNAGGWMGSMCLLHASLTEYVLLFGTAVDTGGHSGRYWAEISDTIISGNFRQWKEGTTKSDTYYPGDTIVHAAGEATSVQWSAGTWMVEYGRGFIPSTLGFALADTLFSTQDFLTMFYTVRVYVKALLLEAGKRADSCFQSFLQVGVDRVVQGESDKEQCDPVEQRVDCNFTCNFHTDPMTLTLSATWLLNRSHQGKKAESFQSFLRVEVGRVLLGESDKEHFDPVEQRVDFNLTCNFPYPNDAHALSDMAHKPIILTVTEVLSEERKAEAKPAVLGQAVVDLLPLLQGECSFSCTVPMNPVTNCPSKEFSQQSTLDVSVSLSAPVLSEAEVSASSLLKVSIETAYSVPESWMMAHTPFIYTAALEVPLTAEKDQVLVFCEGHLKAGGQREENGRQRKRPHQALLVPGNHFTPGAFFQEESIELEDGELTGLEDREFRNEAETTKGRVSWDTEMCCFLDEGGTARLRQRISESRLWPVEIMRVPHGKAVTKQMTDENPEIPFHGVAFVDLGRLLGPGVSRIRGAFRIHPFYEAELLKKAKRSVSVLKEQAKAASNQIKGRACSAAGSLKAKGAKKVNGGNKGAKDSKESAKKMYEEARTYLIVEIALEKPLVPNTSPEELTRRVKALIPPRPPAGPCKAEKAVLDFHRQVGNVVTQVSEQYMELFGARCRPAGDGTREPMKVQLMGALNVSGRYFAFKEQMKHAVVGLVRDKLQRREPLTDPQEQKAFVSELYVYLVDEMHIALNKIYSDDVDADPPDAIHLSSSQLEHFAEEALLTGDYEQAAQYYQELVVRHPIDPSHRFAWGSLYMLTRDYMKAKECFHAAVSIQPAHQPSLIMCGVVAATFEQYDEAQTFLERAAHINPPSVVAWTLLGLLHESHNDSILAEWAFLEARKQLDADQLTQAEEEERIHRDQKDKEEKEQPAEEETATPPHQSRAVDEDPDAPDSEVDGDILSESTDSSLAPTKFSTTIYIETVKFLLQNNALQMAELALSQELLSSDGGRSVSYILHLTRLQLLTADYCSAAENLREALSRGDQRCPPCEQDADVWALSGHCHYLRGALSEAQESYEQSLKFPLQPPDTHLVLLRLGSVYLQQGKFEQAKGVYLQACELSPSCLTWLGLGTAYYRLEELCVAEEALTEANRMNNQNAEVWAFLSLICLRSDRQEEAEQFYKFAKRFNLRKESLLKEFNELKHQRRFSHLVSCFGTSSETGQFK</sequence>
<dbReference type="InterPro" id="IPR006716">
    <property type="entry name" value="ERG2_sigma1_rcpt-like"/>
</dbReference>
<feature type="compositionally biased region" description="Acidic residues" evidence="4">
    <location>
        <begin position="1021"/>
        <end position="1034"/>
    </location>
</feature>
<protein>
    <submittedName>
        <fullName evidence="5">Putative tetratricopeptide repeat protein 18</fullName>
    </submittedName>
</protein>
<evidence type="ECO:0000256" key="4">
    <source>
        <dbReference type="SAM" id="MobiDB-lite"/>
    </source>
</evidence>
<dbReference type="STRING" id="52904.ENSSMAP00000028361"/>
<dbReference type="Proteomes" id="UP000246464">
    <property type="component" value="Chromosome 16"/>
</dbReference>
<evidence type="ECO:0000313" key="5">
    <source>
        <dbReference type="EMBL" id="AWP15026.1"/>
    </source>
</evidence>
<dbReference type="Pfam" id="PF13181">
    <property type="entry name" value="TPR_8"/>
    <property type="match status" value="1"/>
</dbReference>
<evidence type="ECO:0000256" key="2">
    <source>
        <dbReference type="ARBA" id="ARBA00022803"/>
    </source>
</evidence>
<dbReference type="GO" id="GO:0003341">
    <property type="term" value="P:cilium movement"/>
    <property type="evidence" value="ECO:0007669"/>
    <property type="project" value="TreeGrafter"/>
</dbReference>
<accession>A0A2U9CH30</accession>
<dbReference type="Pfam" id="PF04622">
    <property type="entry name" value="ERG2_Sigma1R"/>
    <property type="match status" value="1"/>
</dbReference>
<dbReference type="GO" id="GO:0031514">
    <property type="term" value="C:motile cilium"/>
    <property type="evidence" value="ECO:0007669"/>
    <property type="project" value="TreeGrafter"/>
</dbReference>
<feature type="repeat" description="TPR" evidence="3">
    <location>
        <begin position="879"/>
        <end position="912"/>
    </location>
</feature>
<evidence type="ECO:0000256" key="1">
    <source>
        <dbReference type="ARBA" id="ARBA00022737"/>
    </source>
</evidence>
<dbReference type="PANTHER" id="PTHR44314">
    <property type="entry name" value="CILIA- AND FLAGELLA-ASSOCIATED PROTEIN 70"/>
    <property type="match status" value="1"/>
</dbReference>
<proteinExistence type="predicted"/>
<keyword evidence="2 3" id="KW-0802">TPR repeat</keyword>
<dbReference type="Pfam" id="PF13432">
    <property type="entry name" value="TPR_16"/>
    <property type="match status" value="1"/>
</dbReference>
<feature type="compositionally biased region" description="Low complexity" evidence="4">
    <location>
        <begin position="650"/>
        <end position="659"/>
    </location>
</feature>
<feature type="repeat" description="TPR" evidence="3">
    <location>
        <begin position="1164"/>
        <end position="1197"/>
    </location>
</feature>
<dbReference type="GO" id="GO:0060271">
    <property type="term" value="P:cilium assembly"/>
    <property type="evidence" value="ECO:0007669"/>
    <property type="project" value="TreeGrafter"/>
</dbReference>
<dbReference type="PROSITE" id="PS50005">
    <property type="entry name" value="TPR"/>
    <property type="match status" value="2"/>
</dbReference>
<dbReference type="GO" id="GO:0070062">
    <property type="term" value="C:extracellular exosome"/>
    <property type="evidence" value="ECO:0007669"/>
    <property type="project" value="TreeGrafter"/>
</dbReference>
<evidence type="ECO:0000256" key="3">
    <source>
        <dbReference type="PROSITE-ProRule" id="PRU00339"/>
    </source>
</evidence>
<feature type="region of interest" description="Disordered" evidence="4">
    <location>
        <begin position="650"/>
        <end position="670"/>
    </location>
</feature>
<dbReference type="EMBL" id="CP026258">
    <property type="protein sequence ID" value="AWP15026.1"/>
    <property type="molecule type" value="Genomic_DNA"/>
</dbReference>
<dbReference type="InterPro" id="IPR052628">
    <property type="entry name" value="CFAP70"/>
</dbReference>
<dbReference type="SUPFAM" id="SSF48452">
    <property type="entry name" value="TPR-like"/>
    <property type="match status" value="2"/>
</dbReference>
<dbReference type="SMART" id="SM00028">
    <property type="entry name" value="TPR"/>
    <property type="match status" value="6"/>
</dbReference>
<dbReference type="PANTHER" id="PTHR44314:SF1">
    <property type="entry name" value="CILIA- AND FLAGELLA-ASSOCIATED PROTEIN 70"/>
    <property type="match status" value="1"/>
</dbReference>
<dbReference type="Gene3D" id="1.25.40.10">
    <property type="entry name" value="Tetratricopeptide repeat domain"/>
    <property type="match status" value="2"/>
</dbReference>
<organism evidence="5 6">
    <name type="scientific">Scophthalmus maximus</name>
    <name type="common">Turbot</name>
    <name type="synonym">Psetta maxima</name>
    <dbReference type="NCBI Taxonomy" id="52904"/>
    <lineage>
        <taxon>Eukaryota</taxon>
        <taxon>Metazoa</taxon>
        <taxon>Chordata</taxon>
        <taxon>Craniata</taxon>
        <taxon>Vertebrata</taxon>
        <taxon>Euteleostomi</taxon>
        <taxon>Actinopterygii</taxon>
        <taxon>Neopterygii</taxon>
        <taxon>Teleostei</taxon>
        <taxon>Neoteleostei</taxon>
        <taxon>Acanthomorphata</taxon>
        <taxon>Carangaria</taxon>
        <taxon>Pleuronectiformes</taxon>
        <taxon>Pleuronectoidei</taxon>
        <taxon>Scophthalmidae</taxon>
        <taxon>Scophthalmus</taxon>
    </lineage>
</organism>
<gene>
    <name evidence="5" type="ORF">SMAX5B_015153</name>
</gene>
<reference evidence="5 6" key="1">
    <citation type="submission" date="2017-12" db="EMBL/GenBank/DDBJ databases">
        <title>Integrating genomic resources of turbot (Scophthalmus maximus) in depth evaluation of genetic and physical mapping variation across individuals.</title>
        <authorList>
            <person name="Martinez P."/>
        </authorList>
    </citation>
    <scope>NUCLEOTIDE SEQUENCE [LARGE SCALE GENOMIC DNA]</scope>
</reference>
<keyword evidence="6" id="KW-1185">Reference proteome</keyword>
<keyword evidence="1" id="KW-0677">Repeat</keyword>
<feature type="region of interest" description="Disordered" evidence="4">
    <location>
        <begin position="983"/>
        <end position="1042"/>
    </location>
</feature>
<feature type="compositionally biased region" description="Basic and acidic residues" evidence="4">
    <location>
        <begin position="989"/>
        <end position="1004"/>
    </location>
</feature>
<dbReference type="InterPro" id="IPR019734">
    <property type="entry name" value="TPR_rpt"/>
</dbReference>
<evidence type="ECO:0000313" key="6">
    <source>
        <dbReference type="Proteomes" id="UP000246464"/>
    </source>
</evidence>
<name>A0A2U9CH30_SCOMX</name>